<name>A0A2M7XXX5_9BACT</name>
<feature type="transmembrane region" description="Helical" evidence="6">
    <location>
        <begin position="102"/>
        <end position="124"/>
    </location>
</feature>
<feature type="transmembrane region" description="Helical" evidence="6">
    <location>
        <begin position="278"/>
        <end position="296"/>
    </location>
</feature>
<gene>
    <name evidence="8" type="ORF">CO165_02885</name>
</gene>
<evidence type="ECO:0000313" key="8">
    <source>
        <dbReference type="EMBL" id="PJA55573.1"/>
    </source>
</evidence>
<keyword evidence="2 6" id="KW-0812">Transmembrane</keyword>
<feature type="transmembrane region" description="Helical" evidence="6">
    <location>
        <begin position="225"/>
        <end position="246"/>
    </location>
</feature>
<dbReference type="SUPFAM" id="SSF48452">
    <property type="entry name" value="TPR-like"/>
    <property type="match status" value="1"/>
</dbReference>
<dbReference type="PANTHER" id="PTHR37422">
    <property type="entry name" value="TEICHURONIC ACID BIOSYNTHESIS PROTEIN TUAE"/>
    <property type="match status" value="1"/>
</dbReference>
<feature type="domain" description="O-antigen ligase-related" evidence="7">
    <location>
        <begin position="236"/>
        <end position="402"/>
    </location>
</feature>
<evidence type="ECO:0000259" key="7">
    <source>
        <dbReference type="Pfam" id="PF04932"/>
    </source>
</evidence>
<feature type="non-terminal residue" evidence="8">
    <location>
        <position position="659"/>
    </location>
</feature>
<feature type="transmembrane region" description="Helical" evidence="6">
    <location>
        <begin position="196"/>
        <end position="213"/>
    </location>
</feature>
<reference evidence="9" key="1">
    <citation type="submission" date="2017-09" db="EMBL/GenBank/DDBJ databases">
        <title>Depth-based differentiation of microbial function through sediment-hosted aquifers and enrichment of novel symbionts in the deep terrestrial subsurface.</title>
        <authorList>
            <person name="Probst A.J."/>
            <person name="Ladd B."/>
            <person name="Jarett J.K."/>
            <person name="Geller-Mcgrath D.E."/>
            <person name="Sieber C.M.K."/>
            <person name="Emerson J.B."/>
            <person name="Anantharaman K."/>
            <person name="Thomas B.C."/>
            <person name="Malmstrom R."/>
            <person name="Stieglmeier M."/>
            <person name="Klingl A."/>
            <person name="Woyke T."/>
            <person name="Ryan C.M."/>
            <person name="Banfield J.F."/>
        </authorList>
    </citation>
    <scope>NUCLEOTIDE SEQUENCE [LARGE SCALE GENOMIC DNA]</scope>
</reference>
<keyword evidence="3 6" id="KW-1133">Transmembrane helix</keyword>
<feature type="repeat" description="TPR" evidence="5">
    <location>
        <begin position="528"/>
        <end position="561"/>
    </location>
</feature>
<feature type="transmembrane region" description="Helical" evidence="6">
    <location>
        <begin position="12"/>
        <end position="33"/>
    </location>
</feature>
<accession>A0A2M7XXX5</accession>
<dbReference type="PANTHER" id="PTHR37422:SF13">
    <property type="entry name" value="LIPOPOLYSACCHARIDE BIOSYNTHESIS PROTEIN PA4999-RELATED"/>
    <property type="match status" value="1"/>
</dbReference>
<protein>
    <recommendedName>
        <fullName evidence="7">O-antigen ligase-related domain-containing protein</fullName>
    </recommendedName>
</protein>
<evidence type="ECO:0000256" key="3">
    <source>
        <dbReference type="ARBA" id="ARBA00022989"/>
    </source>
</evidence>
<feature type="transmembrane region" description="Helical" evidence="6">
    <location>
        <begin position="387"/>
        <end position="414"/>
    </location>
</feature>
<feature type="transmembrane region" description="Helical" evidence="6">
    <location>
        <begin position="136"/>
        <end position="156"/>
    </location>
</feature>
<dbReference type="InterPro" id="IPR051533">
    <property type="entry name" value="WaaL-like"/>
</dbReference>
<sequence>MIFFKKFVKLNIMVDQIIQLLYGTLFFITPLIMTKSTSELFEFNKILFIYASTVLIAFFWFLKMVINKKIILKKTFLDIPILIFFLSQLISTVISIDRNTSVFGYYGRFNGGLLSIICYILLYYGLVSNIINIEKLLKSIIMSSLLVILWAIPGHFGRDLTCLLFTGQFNNSCWDNTTLAFRPELRAFSTLGQPNWLGAYLAVGFFIGIYFLVKNISRVKTQNFASLRKQIFSSIYLFLNFSMILMSRSRSAIGAVIVGLMLFIAYYWFFIKKNFKKTLIIFLLITIIPVFLFKTGEDKLDKFLTSSTYKNVFIKKSTSSSSLVTNVTESFDIRKIVWQGAWKLAMKYPLFGTGVETFAYSYNFVRPLAHNLTSEWDYVYNKAHNEYFNYLATTGFVGLGSYLIYITIFIVYIVKRIKDQRSKIKTTVQNSKITKNLKFLNLDLHFDILTLSLFCSWLTILITNFFGFSTTTIQLFFYLIPAFIFMENNQQTEAKTLEKIVIYQWLIIFILAVATIYLLFSTIIYYLADVNYSYGLKYSKINDQQKAAGYFERALKLRQEPVYMDKFSSSLAYLSAVANVQNQIELSKQVANLSDSYNKKTIQDYPKNVFYWKTRAKNMYYFFQITDKEDELLHGVEALEKARELSPTDPKIPYSLALY</sequence>
<dbReference type="AlphaFoldDB" id="A0A2M7XXX5"/>
<feature type="transmembrane region" description="Helical" evidence="6">
    <location>
        <begin position="505"/>
        <end position="528"/>
    </location>
</feature>
<dbReference type="PROSITE" id="PS50005">
    <property type="entry name" value="TPR"/>
    <property type="match status" value="1"/>
</dbReference>
<feature type="transmembrane region" description="Helical" evidence="6">
    <location>
        <begin position="439"/>
        <end position="460"/>
    </location>
</feature>
<dbReference type="InterPro" id="IPR011990">
    <property type="entry name" value="TPR-like_helical_dom_sf"/>
</dbReference>
<dbReference type="Pfam" id="PF04932">
    <property type="entry name" value="Wzy_C"/>
    <property type="match status" value="1"/>
</dbReference>
<organism evidence="8 9">
    <name type="scientific">Candidatus Roizmanbacteria bacterium CG_4_9_14_3_um_filter_33_18</name>
    <dbReference type="NCBI Taxonomy" id="1974841"/>
    <lineage>
        <taxon>Bacteria</taxon>
        <taxon>Candidatus Roizmaniibacteriota</taxon>
    </lineage>
</organism>
<dbReference type="EMBL" id="PFWL01000123">
    <property type="protein sequence ID" value="PJA55573.1"/>
    <property type="molecule type" value="Genomic_DNA"/>
</dbReference>
<keyword evidence="4 6" id="KW-0472">Membrane</keyword>
<evidence type="ECO:0000256" key="2">
    <source>
        <dbReference type="ARBA" id="ARBA00022692"/>
    </source>
</evidence>
<dbReference type="GO" id="GO:0016020">
    <property type="term" value="C:membrane"/>
    <property type="evidence" value="ECO:0007669"/>
    <property type="project" value="UniProtKB-SubCell"/>
</dbReference>
<dbReference type="InterPro" id="IPR019734">
    <property type="entry name" value="TPR_rpt"/>
</dbReference>
<feature type="transmembrane region" description="Helical" evidence="6">
    <location>
        <begin position="45"/>
        <end position="63"/>
    </location>
</feature>
<proteinExistence type="predicted"/>
<feature type="transmembrane region" description="Helical" evidence="6">
    <location>
        <begin position="252"/>
        <end position="271"/>
    </location>
</feature>
<evidence type="ECO:0000256" key="6">
    <source>
        <dbReference type="SAM" id="Phobius"/>
    </source>
</evidence>
<keyword evidence="5" id="KW-0802">TPR repeat</keyword>
<feature type="transmembrane region" description="Helical" evidence="6">
    <location>
        <begin position="466"/>
        <end position="485"/>
    </location>
</feature>
<dbReference type="Proteomes" id="UP000229647">
    <property type="component" value="Unassembled WGS sequence"/>
</dbReference>
<evidence type="ECO:0000313" key="9">
    <source>
        <dbReference type="Proteomes" id="UP000229647"/>
    </source>
</evidence>
<comment type="caution">
    <text evidence="8">The sequence shown here is derived from an EMBL/GenBank/DDBJ whole genome shotgun (WGS) entry which is preliminary data.</text>
</comment>
<evidence type="ECO:0000256" key="5">
    <source>
        <dbReference type="PROSITE-ProRule" id="PRU00339"/>
    </source>
</evidence>
<evidence type="ECO:0000256" key="1">
    <source>
        <dbReference type="ARBA" id="ARBA00004141"/>
    </source>
</evidence>
<comment type="subcellular location">
    <subcellularLocation>
        <location evidence="1">Membrane</location>
        <topology evidence="1">Multi-pass membrane protein</topology>
    </subcellularLocation>
</comment>
<dbReference type="InterPro" id="IPR007016">
    <property type="entry name" value="O-antigen_ligase-rel_domated"/>
</dbReference>
<evidence type="ECO:0000256" key="4">
    <source>
        <dbReference type="ARBA" id="ARBA00023136"/>
    </source>
</evidence>
<feature type="transmembrane region" description="Helical" evidence="6">
    <location>
        <begin position="75"/>
        <end position="96"/>
    </location>
</feature>